<gene>
    <name evidence="3" type="ORF">GCM10017559_40720</name>
</gene>
<protein>
    <recommendedName>
        <fullName evidence="2">HMA domain-containing protein</fullName>
    </recommendedName>
</protein>
<keyword evidence="1" id="KW-0479">Metal-binding</keyword>
<dbReference type="InterPro" id="IPR006121">
    <property type="entry name" value="HMA_dom"/>
</dbReference>
<reference evidence="3 4" key="1">
    <citation type="journal article" date="2019" name="Int. J. Syst. Evol. Microbiol.">
        <title>The Global Catalogue of Microorganisms (GCM) 10K type strain sequencing project: providing services to taxonomists for standard genome sequencing and annotation.</title>
        <authorList>
            <consortium name="The Broad Institute Genomics Platform"/>
            <consortium name="The Broad Institute Genome Sequencing Center for Infectious Disease"/>
            <person name="Wu L."/>
            <person name="Ma J."/>
        </authorList>
    </citation>
    <scope>NUCLEOTIDE SEQUENCE [LARGE SCALE GENOMIC DNA]</scope>
    <source>
        <strain evidence="3 4">JCM 3106</strain>
    </source>
</reference>
<evidence type="ECO:0000259" key="2">
    <source>
        <dbReference type="PROSITE" id="PS50846"/>
    </source>
</evidence>
<organism evidence="3 4">
    <name type="scientific">Streptosporangium longisporum</name>
    <dbReference type="NCBI Taxonomy" id="46187"/>
    <lineage>
        <taxon>Bacteria</taxon>
        <taxon>Bacillati</taxon>
        <taxon>Actinomycetota</taxon>
        <taxon>Actinomycetes</taxon>
        <taxon>Streptosporangiales</taxon>
        <taxon>Streptosporangiaceae</taxon>
        <taxon>Streptosporangium</taxon>
    </lineage>
</organism>
<dbReference type="SUPFAM" id="SSF55008">
    <property type="entry name" value="HMA, heavy metal-associated domain"/>
    <property type="match status" value="1"/>
</dbReference>
<sequence length="93" mass="9016">MCTACACDTAGTGSARVETGTGSVYRVSGMTCGHCVSTVSTEIGKVGGVTGVRVDLATGAVTVGGSGFSDEEIHAAVDRAGYALAGTFPVAAP</sequence>
<evidence type="ECO:0000313" key="3">
    <source>
        <dbReference type="EMBL" id="GAA3013383.1"/>
    </source>
</evidence>
<keyword evidence="4" id="KW-1185">Reference proteome</keyword>
<evidence type="ECO:0000256" key="1">
    <source>
        <dbReference type="ARBA" id="ARBA00022723"/>
    </source>
</evidence>
<proteinExistence type="predicted"/>
<dbReference type="PROSITE" id="PS01047">
    <property type="entry name" value="HMA_1"/>
    <property type="match status" value="1"/>
</dbReference>
<evidence type="ECO:0000313" key="4">
    <source>
        <dbReference type="Proteomes" id="UP001499930"/>
    </source>
</evidence>
<feature type="domain" description="HMA" evidence="2">
    <location>
        <begin position="21"/>
        <end position="85"/>
    </location>
</feature>
<dbReference type="RefSeq" id="WP_344897549.1">
    <property type="nucleotide sequence ID" value="NZ_BAAAWD010000010.1"/>
</dbReference>
<accession>A0ABN3Y4H8</accession>
<dbReference type="EMBL" id="BAAAWD010000010">
    <property type="protein sequence ID" value="GAA3013383.1"/>
    <property type="molecule type" value="Genomic_DNA"/>
</dbReference>
<dbReference type="CDD" id="cd00371">
    <property type="entry name" value="HMA"/>
    <property type="match status" value="1"/>
</dbReference>
<dbReference type="InterPro" id="IPR036163">
    <property type="entry name" value="HMA_dom_sf"/>
</dbReference>
<name>A0ABN3Y4H8_9ACTN</name>
<dbReference type="Proteomes" id="UP001499930">
    <property type="component" value="Unassembled WGS sequence"/>
</dbReference>
<dbReference type="InterPro" id="IPR017969">
    <property type="entry name" value="Heavy-metal-associated_CS"/>
</dbReference>
<dbReference type="Pfam" id="PF00403">
    <property type="entry name" value="HMA"/>
    <property type="match status" value="1"/>
</dbReference>
<dbReference type="PROSITE" id="PS50846">
    <property type="entry name" value="HMA_2"/>
    <property type="match status" value="1"/>
</dbReference>
<comment type="caution">
    <text evidence="3">The sequence shown here is derived from an EMBL/GenBank/DDBJ whole genome shotgun (WGS) entry which is preliminary data.</text>
</comment>
<dbReference type="Gene3D" id="3.30.70.100">
    <property type="match status" value="1"/>
</dbReference>